<keyword evidence="6" id="KW-1185">Reference proteome</keyword>
<dbReference type="AlphaFoldDB" id="A0A090DNF7"/>
<dbReference type="SUPFAM" id="SSF47413">
    <property type="entry name" value="lambda repressor-like DNA-binding domains"/>
    <property type="match status" value="1"/>
</dbReference>
<sequence length="343" mass="37899">MTKRPTIADLAREAGVSVATVDRVLNGRRLVREQTARRVCEAARAIGYNAAGLMQQRAQRILPEYRLGFILRLPAEHFYQDFAREIKAAVSAAQSFRGVPVVEFAPSHRPGDLVELLEDMGERCHAIAMMAPDHPTVTAAVEELKSNGTPVFSLLSDFAAGVREGYLGLNNRKVGRTAAWMFSKVAKRPGKVAVLVVSHRFQGPELRETGFRSYFREKAPMFEVLDTRVNVDTRQTTYEATRDIIQRESELVGLYVAGGGTEGAIAALREEGDGRDLLAIVNEITPESRAALADDIITMAVATPLRLLCQELVTLMARAIETGTAETPWQTFLPFEIYLPENI</sequence>
<protein>
    <submittedName>
        <fullName evidence="5">Transcriptional regulator, LacI family</fullName>
    </submittedName>
</protein>
<dbReference type="SMART" id="SM00354">
    <property type="entry name" value="HTH_LACI"/>
    <property type="match status" value="1"/>
</dbReference>
<evidence type="ECO:0000256" key="1">
    <source>
        <dbReference type="ARBA" id="ARBA00023015"/>
    </source>
</evidence>
<dbReference type="PROSITE" id="PS00356">
    <property type="entry name" value="HTH_LACI_1"/>
    <property type="match status" value="1"/>
</dbReference>
<gene>
    <name evidence="5" type="ORF">MPL3356_250051</name>
</gene>
<dbReference type="InterPro" id="IPR025997">
    <property type="entry name" value="SBP_2_dom"/>
</dbReference>
<evidence type="ECO:0000256" key="2">
    <source>
        <dbReference type="ARBA" id="ARBA00023125"/>
    </source>
</evidence>
<keyword evidence="2" id="KW-0238">DNA-binding</keyword>
<dbReference type="GO" id="GO:0003700">
    <property type="term" value="F:DNA-binding transcription factor activity"/>
    <property type="evidence" value="ECO:0007669"/>
    <property type="project" value="TreeGrafter"/>
</dbReference>
<dbReference type="Proteomes" id="UP000045285">
    <property type="component" value="Unassembled WGS sequence"/>
</dbReference>
<keyword evidence="3" id="KW-0804">Transcription</keyword>
<dbReference type="EMBL" id="CCMZ01000018">
    <property type="protein sequence ID" value="CDX17968.1"/>
    <property type="molecule type" value="Genomic_DNA"/>
</dbReference>
<dbReference type="PANTHER" id="PTHR30146:SF152">
    <property type="entry name" value="TRANSCRIPTIONAL REGULATORY PROTEIN"/>
    <property type="match status" value="1"/>
</dbReference>
<dbReference type="PROSITE" id="PS50932">
    <property type="entry name" value="HTH_LACI_2"/>
    <property type="match status" value="1"/>
</dbReference>
<dbReference type="PRINTS" id="PR00036">
    <property type="entry name" value="HTHLACI"/>
</dbReference>
<dbReference type="STRING" id="69974.MPLDJ20_20046"/>
<evidence type="ECO:0000259" key="4">
    <source>
        <dbReference type="PROSITE" id="PS50932"/>
    </source>
</evidence>
<dbReference type="SUPFAM" id="SSF53822">
    <property type="entry name" value="Periplasmic binding protein-like I"/>
    <property type="match status" value="1"/>
</dbReference>
<dbReference type="InterPro" id="IPR000843">
    <property type="entry name" value="HTH_LacI"/>
</dbReference>
<name>A0A090DNF7_MESPL</name>
<keyword evidence="1" id="KW-0805">Transcription regulation</keyword>
<dbReference type="InterPro" id="IPR028082">
    <property type="entry name" value="Peripla_BP_I"/>
</dbReference>
<evidence type="ECO:0000313" key="6">
    <source>
        <dbReference type="Proteomes" id="UP000045285"/>
    </source>
</evidence>
<feature type="domain" description="HTH lacI-type" evidence="4">
    <location>
        <begin position="5"/>
        <end position="48"/>
    </location>
</feature>
<dbReference type="CDD" id="cd06307">
    <property type="entry name" value="PBP1_sugar_binding"/>
    <property type="match status" value="1"/>
</dbReference>
<dbReference type="Gene3D" id="1.10.260.40">
    <property type="entry name" value="lambda repressor-like DNA-binding domains"/>
    <property type="match status" value="1"/>
</dbReference>
<accession>A0A090DNF7</accession>
<dbReference type="GO" id="GO:0000976">
    <property type="term" value="F:transcription cis-regulatory region binding"/>
    <property type="evidence" value="ECO:0007669"/>
    <property type="project" value="TreeGrafter"/>
</dbReference>
<dbReference type="CDD" id="cd01392">
    <property type="entry name" value="HTH_LacI"/>
    <property type="match status" value="1"/>
</dbReference>
<evidence type="ECO:0000313" key="5">
    <source>
        <dbReference type="EMBL" id="CDX17968.1"/>
    </source>
</evidence>
<evidence type="ECO:0000256" key="3">
    <source>
        <dbReference type="ARBA" id="ARBA00023163"/>
    </source>
</evidence>
<dbReference type="InterPro" id="IPR010982">
    <property type="entry name" value="Lambda_DNA-bd_dom_sf"/>
</dbReference>
<dbReference type="Gene3D" id="3.40.50.2300">
    <property type="match status" value="2"/>
</dbReference>
<proteinExistence type="predicted"/>
<organism evidence="5 6">
    <name type="scientific">Mesorhizobium plurifarium</name>
    <dbReference type="NCBI Taxonomy" id="69974"/>
    <lineage>
        <taxon>Bacteria</taxon>
        <taxon>Pseudomonadati</taxon>
        <taxon>Pseudomonadota</taxon>
        <taxon>Alphaproteobacteria</taxon>
        <taxon>Hyphomicrobiales</taxon>
        <taxon>Phyllobacteriaceae</taxon>
        <taxon>Mesorhizobium</taxon>
    </lineage>
</organism>
<dbReference type="Pfam" id="PF13407">
    <property type="entry name" value="Peripla_BP_4"/>
    <property type="match status" value="1"/>
</dbReference>
<dbReference type="Pfam" id="PF00356">
    <property type="entry name" value="LacI"/>
    <property type="match status" value="1"/>
</dbReference>
<reference evidence="6" key="1">
    <citation type="submission" date="2014-08" db="EMBL/GenBank/DDBJ databases">
        <authorList>
            <person name="Moulin L."/>
        </authorList>
    </citation>
    <scope>NUCLEOTIDE SEQUENCE [LARGE SCALE GENOMIC DNA]</scope>
</reference>
<dbReference type="PANTHER" id="PTHR30146">
    <property type="entry name" value="LACI-RELATED TRANSCRIPTIONAL REPRESSOR"/>
    <property type="match status" value="1"/>
</dbReference>